<comment type="similarity">
    <text evidence="1">Belongs to the myoviridae tail sheath protein family.</text>
</comment>
<dbReference type="InterPro" id="IPR035089">
    <property type="entry name" value="Phage_sheath_subtilisin"/>
</dbReference>
<reference evidence="6 7" key="1">
    <citation type="submission" date="2020-08" db="EMBL/GenBank/DDBJ databases">
        <title>Genomic Encyclopedia of Type Strains, Phase IV (KMG-IV): sequencing the most valuable type-strain genomes for metagenomic binning, comparative biology and taxonomic classification.</title>
        <authorList>
            <person name="Goeker M."/>
        </authorList>
    </citation>
    <scope>NUCLEOTIDE SEQUENCE [LARGE SCALE GENOMIC DNA]</scope>
    <source>
        <strain evidence="6 7">DSM 103526</strain>
    </source>
</reference>
<evidence type="ECO:0008006" key="8">
    <source>
        <dbReference type="Google" id="ProtNLM"/>
    </source>
</evidence>
<dbReference type="AlphaFoldDB" id="A0A841L8E5"/>
<dbReference type="Proteomes" id="UP000579281">
    <property type="component" value="Unassembled WGS sequence"/>
</dbReference>
<dbReference type="Pfam" id="PF17482">
    <property type="entry name" value="Phage_sheath_1C"/>
    <property type="match status" value="1"/>
</dbReference>
<accession>A0A841L8E5</accession>
<dbReference type="Gene3D" id="3.30.1370.220">
    <property type="match status" value="1"/>
</dbReference>
<evidence type="ECO:0000259" key="2">
    <source>
        <dbReference type="Pfam" id="PF04984"/>
    </source>
</evidence>
<evidence type="ECO:0000259" key="4">
    <source>
        <dbReference type="Pfam" id="PF17482"/>
    </source>
</evidence>
<evidence type="ECO:0000313" key="7">
    <source>
        <dbReference type="Proteomes" id="UP000579281"/>
    </source>
</evidence>
<evidence type="ECO:0000313" key="6">
    <source>
        <dbReference type="EMBL" id="MBB6218659.1"/>
    </source>
</evidence>
<keyword evidence="7" id="KW-1185">Reference proteome</keyword>
<name>A0A841L8E5_9FIRM</name>
<sequence>MAGGTFTTQNKVRPGVYINFRSAKKPLGTLGERGVVTMPFVLPWGPSKQIVEINAGDDLFGLIGIALTDTSALLIREALKRARRLLLYRVNTGTKATATNGNLTATAKYGGTKGNDLAIVIESNIVDNAKFDVITLLDGKEVDSQVKVAAVEDLKNNSFVDFSGTGALTTTAGVPLEGGADGTVTNQDYTDYLAAIEPYDFNTMALSSTDAALKAVFVAFIKRVREQEGKKVQCVLENYPAADYEGIISVKNGVVLADTTIISAEKAVAWVAGAIAGAEVNESLTYTAYDDAVEVTVRYTNSQIEAALRNGEFVFVANDNRAVVEQDINTLVSFTPEKNKEFRKNRVIRVLDSIGNDMKAIFEKYYIGKVNNNDDGRNIFKAEIINYMDTLQGITAIQNFDPQTDIEVLPGNEIDAVVANLYAQPVDAIEKIYLSVEVR</sequence>
<dbReference type="Gene3D" id="3.30.1490.360">
    <property type="match status" value="1"/>
</dbReference>
<feature type="domain" description="Tail sheath protein Gp18-like" evidence="5">
    <location>
        <begin position="33"/>
        <end position="90"/>
    </location>
</feature>
<evidence type="ECO:0000256" key="1">
    <source>
        <dbReference type="ARBA" id="ARBA00008005"/>
    </source>
</evidence>
<dbReference type="RefSeq" id="WP_184313327.1">
    <property type="nucleotide sequence ID" value="NZ_JACHEN010000044.1"/>
</dbReference>
<feature type="domain" description="Phage tail sheath protein-like beta-sandwich" evidence="3">
    <location>
        <begin position="91"/>
        <end position="181"/>
    </location>
</feature>
<dbReference type="EMBL" id="JACHEN010000044">
    <property type="protein sequence ID" value="MBB6218659.1"/>
    <property type="molecule type" value="Genomic_DNA"/>
</dbReference>
<dbReference type="Gene3D" id="2.60.40.4290">
    <property type="match status" value="1"/>
</dbReference>
<dbReference type="Gene3D" id="3.40.50.11790">
    <property type="match status" value="1"/>
</dbReference>
<dbReference type="InterPro" id="IPR020287">
    <property type="entry name" value="Tail_sheath_C"/>
</dbReference>
<dbReference type="Pfam" id="PF04984">
    <property type="entry name" value="Phage_sheath_1"/>
    <property type="match status" value="1"/>
</dbReference>
<proteinExistence type="inferred from homology"/>
<dbReference type="Pfam" id="PF17481">
    <property type="entry name" value="Phage_sheath_domII"/>
    <property type="match status" value="1"/>
</dbReference>
<protein>
    <recommendedName>
        <fullName evidence="8">Phage tail sheath protein</fullName>
    </recommendedName>
</protein>
<dbReference type="InterPro" id="IPR054564">
    <property type="entry name" value="Gp18_domIII_N"/>
</dbReference>
<evidence type="ECO:0000259" key="3">
    <source>
        <dbReference type="Pfam" id="PF17481"/>
    </source>
</evidence>
<dbReference type="Pfam" id="PF22671">
    <property type="entry name" value="Gp18_domIII_N"/>
    <property type="match status" value="1"/>
</dbReference>
<dbReference type="InterPro" id="IPR035326">
    <property type="entry name" value="Beta_sandwich_Seath"/>
</dbReference>
<organism evidence="6 7">
    <name type="scientific">Anaerosolibacter carboniphilus</name>
    <dbReference type="NCBI Taxonomy" id="1417629"/>
    <lineage>
        <taxon>Bacteria</taxon>
        <taxon>Bacillati</taxon>
        <taxon>Bacillota</taxon>
        <taxon>Clostridia</taxon>
        <taxon>Peptostreptococcales</taxon>
        <taxon>Thermotaleaceae</taxon>
        <taxon>Anaerosolibacter</taxon>
    </lineage>
</organism>
<feature type="domain" description="Tail sheath protein C-terminal" evidence="4">
    <location>
        <begin position="337"/>
        <end position="439"/>
    </location>
</feature>
<comment type="caution">
    <text evidence="6">The sequence shown here is derived from an EMBL/GenBank/DDBJ whole genome shotgun (WGS) entry which is preliminary data.</text>
</comment>
<feature type="domain" description="Tail sheath protein subtilisin-like" evidence="2">
    <location>
        <begin position="182"/>
        <end position="330"/>
    </location>
</feature>
<gene>
    <name evidence="6" type="ORF">HNQ80_004833</name>
</gene>
<dbReference type="Gene3D" id="3.30.360.90">
    <property type="match status" value="1"/>
</dbReference>
<evidence type="ECO:0000259" key="5">
    <source>
        <dbReference type="Pfam" id="PF22671"/>
    </source>
</evidence>